<name>A0A7Y2L8G4_9THEO</name>
<evidence type="ECO:0000256" key="2">
    <source>
        <dbReference type="ARBA" id="ARBA00024438"/>
    </source>
</evidence>
<evidence type="ECO:0000259" key="4">
    <source>
        <dbReference type="Pfam" id="PF10039"/>
    </source>
</evidence>
<keyword evidence="3" id="KW-0472">Membrane</keyword>
<keyword evidence="3" id="KW-1133">Transmembrane helix</keyword>
<protein>
    <recommendedName>
        <fullName evidence="2">Anti-sigma-W factor RsiW</fullName>
    </recommendedName>
</protein>
<evidence type="ECO:0000256" key="3">
    <source>
        <dbReference type="SAM" id="Phobius"/>
    </source>
</evidence>
<comment type="similarity">
    <text evidence="1">Belongs to the zinc-associated anti-sigma factor (ZAS) superfamily. Anti-sigma-W factor family.</text>
</comment>
<dbReference type="EMBL" id="JABEQB010000022">
    <property type="protein sequence ID" value="NNG67230.1"/>
    <property type="molecule type" value="Genomic_DNA"/>
</dbReference>
<feature type="domain" description="DUF2275" evidence="4">
    <location>
        <begin position="53"/>
        <end position="262"/>
    </location>
</feature>
<reference evidence="6 7" key="1">
    <citation type="submission" date="2020-04" db="EMBL/GenBank/DDBJ databases">
        <title>Draft genome sequence of Caldanaerobacter sunterraneus. strain 1523vc isolated from Griffin hot spring, Kamchatka, Russia.</title>
        <authorList>
            <person name="Toshchakov S.V."/>
            <person name="Podosokorskaya O.A."/>
            <person name="Kublanov I.V."/>
            <person name="Korzhenkov A."/>
            <person name="Patrushev M.V."/>
        </authorList>
    </citation>
    <scope>NUCLEOTIDE SEQUENCE [LARGE SCALE GENOMIC DNA]</scope>
    <source>
        <strain evidence="6 7">1523vc</strain>
    </source>
</reference>
<gene>
    <name evidence="6" type="ORF">HKI81_08335</name>
</gene>
<dbReference type="Gene3D" id="1.10.10.1320">
    <property type="entry name" value="Anti-sigma factor, zinc-finger domain"/>
    <property type="match status" value="1"/>
</dbReference>
<comment type="caution">
    <text evidence="6">The sequence shown here is derived from an EMBL/GenBank/DDBJ whole genome shotgun (WGS) entry which is preliminary data.</text>
</comment>
<dbReference type="AlphaFoldDB" id="A0A7Y2L8G4"/>
<feature type="transmembrane region" description="Helical" evidence="3">
    <location>
        <begin position="90"/>
        <end position="109"/>
    </location>
</feature>
<organism evidence="6 7">
    <name type="scientific">Caldanaerobacter subterraneus</name>
    <dbReference type="NCBI Taxonomy" id="911092"/>
    <lineage>
        <taxon>Bacteria</taxon>
        <taxon>Bacillati</taxon>
        <taxon>Bacillota</taxon>
        <taxon>Clostridia</taxon>
        <taxon>Thermoanaerobacterales</taxon>
        <taxon>Thermoanaerobacteraceae</taxon>
        <taxon>Caldanaerobacter</taxon>
    </lineage>
</organism>
<dbReference type="RefSeq" id="WP_022586978.1">
    <property type="nucleotide sequence ID" value="NZ_JABEQB010000022.1"/>
</dbReference>
<evidence type="ECO:0000313" key="6">
    <source>
        <dbReference type="EMBL" id="NNG67230.1"/>
    </source>
</evidence>
<evidence type="ECO:0000259" key="5">
    <source>
        <dbReference type="Pfam" id="PF13490"/>
    </source>
</evidence>
<dbReference type="Pfam" id="PF13490">
    <property type="entry name" value="zf-HC2"/>
    <property type="match status" value="1"/>
</dbReference>
<dbReference type="Pfam" id="PF10039">
    <property type="entry name" value="DUF2275"/>
    <property type="match status" value="1"/>
</dbReference>
<proteinExistence type="inferred from homology"/>
<dbReference type="Proteomes" id="UP000529861">
    <property type="component" value="Unassembled WGS sequence"/>
</dbReference>
<dbReference type="InterPro" id="IPR041916">
    <property type="entry name" value="Anti_sigma_zinc_sf"/>
</dbReference>
<dbReference type="InterPro" id="IPR027383">
    <property type="entry name" value="Znf_put"/>
</dbReference>
<dbReference type="InterPro" id="IPR018734">
    <property type="entry name" value="DUF2275"/>
</dbReference>
<accession>A0A7Y2L8G4</accession>
<keyword evidence="3" id="KW-0812">Transmembrane</keyword>
<evidence type="ECO:0000313" key="7">
    <source>
        <dbReference type="Proteomes" id="UP000529861"/>
    </source>
</evidence>
<sequence>MCYDEGTLQAYLDGELDEITSKNIEEHVKTCSTCRQKLEELKFINEFTANALKTSNIDLNEAWMSFNEKLSKENNKRKGVVSLFTKYKKAIAAALIVAFIAASVFFPPLKNAEAKLLNIFRLNKMQVITITPDDMMQIQNQFYNAGVKNISLKDYGEIIKDGSWEGQQISPDELDKVESELGYKIKLPADENFEIKHAYITKRESLEFILKVDKINELIKTFGGTHFFPTELDRKPIIINFGRAIDMDLQRKGSEKDTVALNIVKTPEIVVPEGVDVDKVIDALVNLPFLPENIKRQIAGVTDWKETLPIPLSTSDNTEIKEITIRGNKGILIVEKSGPHFVALGWTENGVMYNLTLWPNPAGDKQDFITKEEAINTLIQIANSMR</sequence>
<feature type="domain" description="Putative zinc-finger" evidence="5">
    <location>
        <begin position="8"/>
        <end position="35"/>
    </location>
</feature>
<evidence type="ECO:0000256" key="1">
    <source>
        <dbReference type="ARBA" id="ARBA00024353"/>
    </source>
</evidence>